<dbReference type="GO" id="GO:0032259">
    <property type="term" value="P:methylation"/>
    <property type="evidence" value="ECO:0007669"/>
    <property type="project" value="UniProtKB-KW"/>
</dbReference>
<dbReference type="PRINTS" id="PR00508">
    <property type="entry name" value="S21N4MTFRASE"/>
</dbReference>
<dbReference type="EC" id="2.1.1.113" evidence="2"/>
<dbReference type="InterPro" id="IPR029063">
    <property type="entry name" value="SAM-dependent_MTases_sf"/>
</dbReference>
<dbReference type="InterPro" id="IPR002941">
    <property type="entry name" value="DNA_methylase_N4/N6"/>
</dbReference>
<keyword evidence="6" id="KW-0680">Restriction system</keyword>
<evidence type="ECO:0000313" key="17">
    <source>
        <dbReference type="Proteomes" id="UP000185316"/>
    </source>
</evidence>
<dbReference type="EMBL" id="KJ019159">
    <property type="protein sequence ID" value="AIX45735.1"/>
    <property type="molecule type" value="Genomic_DNA"/>
</dbReference>
<dbReference type="EMBL" id="KJ019086">
    <property type="protein sequence ID" value="AIX27827.1"/>
    <property type="molecule type" value="Genomic_DNA"/>
</dbReference>
<dbReference type="Proteomes" id="UP000033001">
    <property type="component" value="Segment"/>
</dbReference>
<dbReference type="Gene3D" id="3.40.50.150">
    <property type="entry name" value="Vaccinia Virus protein VP39"/>
    <property type="match status" value="1"/>
</dbReference>
<dbReference type="PROSITE" id="PS00093">
    <property type="entry name" value="N4_MTASE"/>
    <property type="match status" value="1"/>
</dbReference>
<sequence>MIDLIHEECIAGMNKLPEGSVDVIVTSPPYNLGIDYSTYSDKKGRVEYLSWMRDVFLAARRVLKDQGHLFLNVGYSNIDPWVNMDVAQTLREDWVLQNNICWVKSIHVGDKTTGHFKPINSKRFINPTWESLFHFTKDGNVEIDKLGVGVPFEVKSNIKRCGHAQDLRDRGNSWFVPYPHIARKHQKANHPAIFPPDLVKFCLKTSGIDKGVLMDPFVGTGTSAWVAQEMEWDFIGYDIDEEYLDFARSRLMNVTAF</sequence>
<evidence type="ECO:0000256" key="2">
    <source>
        <dbReference type="ARBA" id="ARBA00012185"/>
    </source>
</evidence>
<feature type="domain" description="DNA methylase N-4/N-6" evidence="9">
    <location>
        <begin position="21"/>
        <end position="247"/>
    </location>
</feature>
<dbReference type="SUPFAM" id="SSF53335">
    <property type="entry name" value="S-adenosyl-L-methionine-dependent methyltransferases"/>
    <property type="match status" value="1"/>
</dbReference>
<evidence type="ECO:0000256" key="1">
    <source>
        <dbReference type="ARBA" id="ARBA00010203"/>
    </source>
</evidence>
<organism evidence="11 17">
    <name type="scientific">Synechococcus phage ACG-2014f</name>
    <dbReference type="NCBI Taxonomy" id="1493511"/>
    <lineage>
        <taxon>Viruses</taxon>
        <taxon>Duplodnaviria</taxon>
        <taxon>Heunggongvirae</taxon>
        <taxon>Uroviricota</taxon>
        <taxon>Caudoviricetes</taxon>
        <taxon>Pantevenvirales</taxon>
        <taxon>Kyanoviridae</taxon>
        <taxon>Atlauavirus</taxon>
        <taxon>Atlauavirus tusconc8</taxon>
    </lineage>
</organism>
<evidence type="ECO:0000313" key="11">
    <source>
        <dbReference type="EMBL" id="AIX28753.1"/>
    </source>
</evidence>
<dbReference type="GO" id="GO:0008170">
    <property type="term" value="F:N-methyltransferase activity"/>
    <property type="evidence" value="ECO:0007669"/>
    <property type="project" value="InterPro"/>
</dbReference>
<evidence type="ECO:0000313" key="13">
    <source>
        <dbReference type="EMBL" id="AIX32387.1"/>
    </source>
</evidence>
<dbReference type="Proteomes" id="UP000185324">
    <property type="component" value="Segment"/>
</dbReference>
<keyword evidence="4" id="KW-0808">Transferase</keyword>
<dbReference type="Pfam" id="PF01555">
    <property type="entry name" value="N6_N4_Mtase"/>
    <property type="match status" value="1"/>
</dbReference>
<dbReference type="PANTHER" id="PTHR13370">
    <property type="entry name" value="RNA METHYLASE-RELATED"/>
    <property type="match status" value="1"/>
</dbReference>
<dbReference type="InterPro" id="IPR017985">
    <property type="entry name" value="MeTrfase_CN4_CS"/>
</dbReference>
<dbReference type="Proteomes" id="UP000185304">
    <property type="component" value="Segment"/>
</dbReference>
<dbReference type="EMBL" id="KJ019096">
    <property type="protein sequence ID" value="AIX30376.1"/>
    <property type="molecule type" value="Genomic_DNA"/>
</dbReference>
<dbReference type="EMBL" id="KJ019090">
    <property type="protein sequence ID" value="AIX28753.1"/>
    <property type="molecule type" value="Genomic_DNA"/>
</dbReference>
<evidence type="ECO:0000256" key="7">
    <source>
        <dbReference type="ARBA" id="ARBA00023125"/>
    </source>
</evidence>
<protein>
    <recommendedName>
        <fullName evidence="2">site-specific DNA-methyltransferase (cytosine-N(4)-specific)</fullName>
        <ecNumber evidence="2">2.1.1.113</ecNumber>
    </recommendedName>
</protein>
<evidence type="ECO:0000256" key="6">
    <source>
        <dbReference type="ARBA" id="ARBA00022747"/>
    </source>
</evidence>
<dbReference type="InterPro" id="IPR001091">
    <property type="entry name" value="RM_Methyltransferase"/>
</dbReference>
<dbReference type="EMBL" id="KJ019103">
    <property type="protein sequence ID" value="AIX32387.1"/>
    <property type="molecule type" value="Genomic_DNA"/>
</dbReference>
<keyword evidence="7" id="KW-0238">DNA-binding</keyword>
<reference evidence="15 16" key="1">
    <citation type="submission" date="2013-12" db="EMBL/GenBank/DDBJ databases">
        <title>Ecological redundancy of diverse viral populations within a natural community.</title>
        <authorList>
            <person name="Gregory A.C."/>
            <person name="LaButti K."/>
            <person name="Copeland A."/>
            <person name="Woyke T."/>
            <person name="Sullivan M.B."/>
        </authorList>
    </citation>
    <scope>NUCLEOTIDE SEQUENCE [LARGE SCALE GENOMIC DNA]</scope>
    <source>
        <strain evidence="14">Syn7803C34</strain>
        <strain evidence="10">Syn7803US17</strain>
        <strain evidence="11">Syn7803US24</strain>
        <strain evidence="12">Syn7803US36</strain>
        <strain evidence="13">Syn7803US44</strain>
    </source>
</reference>
<evidence type="ECO:0000256" key="3">
    <source>
        <dbReference type="ARBA" id="ARBA00022603"/>
    </source>
</evidence>
<dbReference type="Proteomes" id="UP000185314">
    <property type="component" value="Segment"/>
</dbReference>
<evidence type="ECO:0000313" key="12">
    <source>
        <dbReference type="EMBL" id="AIX30376.1"/>
    </source>
</evidence>
<gene>
    <name evidence="14" type="ORF">Syn7803C34_184</name>
    <name evidence="10" type="ORF">Syn7803US17_186</name>
    <name evidence="11" type="ORF">Syn7803US24_186</name>
    <name evidence="12" type="ORF">Syn7803US36_188</name>
    <name evidence="13" type="ORF">Syn7803US44_187</name>
</gene>
<accession>A0A0E3HGT7</accession>
<keyword evidence="5" id="KW-0949">S-adenosyl-L-methionine</keyword>
<name>A0A0E3HGT7_9CAUD</name>
<dbReference type="GO" id="GO:0003677">
    <property type="term" value="F:DNA binding"/>
    <property type="evidence" value="ECO:0007669"/>
    <property type="project" value="UniProtKB-KW"/>
</dbReference>
<comment type="catalytic activity">
    <reaction evidence="8">
        <text>a 2'-deoxycytidine in DNA + S-adenosyl-L-methionine = an N(4)-methyl-2'-deoxycytidine in DNA + S-adenosyl-L-homocysteine + H(+)</text>
        <dbReference type="Rhea" id="RHEA:16857"/>
        <dbReference type="Rhea" id="RHEA-COMP:11369"/>
        <dbReference type="Rhea" id="RHEA-COMP:13674"/>
        <dbReference type="ChEBI" id="CHEBI:15378"/>
        <dbReference type="ChEBI" id="CHEBI:57856"/>
        <dbReference type="ChEBI" id="CHEBI:59789"/>
        <dbReference type="ChEBI" id="CHEBI:85452"/>
        <dbReference type="ChEBI" id="CHEBI:137933"/>
        <dbReference type="EC" id="2.1.1.113"/>
    </reaction>
</comment>
<evidence type="ECO:0000313" key="10">
    <source>
        <dbReference type="EMBL" id="AIX27827.1"/>
    </source>
</evidence>
<dbReference type="GO" id="GO:0015667">
    <property type="term" value="F:site-specific DNA-methyltransferase (cytosine-N4-specific) activity"/>
    <property type="evidence" value="ECO:0007669"/>
    <property type="project" value="UniProtKB-EC"/>
</dbReference>
<evidence type="ECO:0000313" key="15">
    <source>
        <dbReference type="Proteomes" id="UP000033001"/>
    </source>
</evidence>
<evidence type="ECO:0000256" key="8">
    <source>
        <dbReference type="ARBA" id="ARBA00049120"/>
    </source>
</evidence>
<comment type="similarity">
    <text evidence="1">Belongs to the N(4)/N(6)-methyltransferase family. N(4) subfamily.</text>
</comment>
<dbReference type="Proteomes" id="UP000185316">
    <property type="component" value="Segment"/>
</dbReference>
<proteinExistence type="inferred from homology"/>
<dbReference type="PANTHER" id="PTHR13370:SF3">
    <property type="entry name" value="TRNA (GUANINE(10)-N2)-METHYLTRANSFERASE HOMOLOG"/>
    <property type="match status" value="1"/>
</dbReference>
<evidence type="ECO:0000313" key="14">
    <source>
        <dbReference type="EMBL" id="AIX45735.1"/>
    </source>
</evidence>
<evidence type="ECO:0000256" key="4">
    <source>
        <dbReference type="ARBA" id="ARBA00022679"/>
    </source>
</evidence>
<evidence type="ECO:0000256" key="5">
    <source>
        <dbReference type="ARBA" id="ARBA00022691"/>
    </source>
</evidence>
<evidence type="ECO:0000259" key="9">
    <source>
        <dbReference type="Pfam" id="PF01555"/>
    </source>
</evidence>
<evidence type="ECO:0000313" key="16">
    <source>
        <dbReference type="Proteomes" id="UP000185304"/>
    </source>
</evidence>
<dbReference type="GO" id="GO:0009307">
    <property type="term" value="P:DNA restriction-modification system"/>
    <property type="evidence" value="ECO:0007669"/>
    <property type="project" value="UniProtKB-KW"/>
</dbReference>
<keyword evidence="3 11" id="KW-0489">Methyltransferase</keyword>